<evidence type="ECO:0000256" key="2">
    <source>
        <dbReference type="ARBA" id="ARBA00022771"/>
    </source>
</evidence>
<dbReference type="PROSITE" id="PS00202">
    <property type="entry name" value="RUBREDOXIN"/>
    <property type="match status" value="1"/>
</dbReference>
<dbReference type="Pfam" id="PF02891">
    <property type="entry name" value="zf-MIZ"/>
    <property type="match status" value="1"/>
</dbReference>
<protein>
    <recommendedName>
        <fullName evidence="6">SP-RING-type domain-containing protein</fullName>
    </recommendedName>
</protein>
<dbReference type="PANTHER" id="PTHR10782:SF4">
    <property type="entry name" value="TONALLI, ISOFORM E"/>
    <property type="match status" value="1"/>
</dbReference>
<evidence type="ECO:0000256" key="1">
    <source>
        <dbReference type="ARBA" id="ARBA00022723"/>
    </source>
</evidence>
<dbReference type="Gene3D" id="3.30.40.10">
    <property type="entry name" value="Zinc/RING finger domain, C3HC4 (zinc finger)"/>
    <property type="match status" value="1"/>
</dbReference>
<evidence type="ECO:0000256" key="4">
    <source>
        <dbReference type="PROSITE-ProRule" id="PRU00452"/>
    </source>
</evidence>
<accession>A0A9W9BGU2</accession>
<dbReference type="InterPro" id="IPR004181">
    <property type="entry name" value="Znf_MIZ"/>
</dbReference>
<feature type="region of interest" description="Disordered" evidence="5">
    <location>
        <begin position="172"/>
        <end position="214"/>
    </location>
</feature>
<dbReference type="InterPro" id="IPR018527">
    <property type="entry name" value="Rubredoxin_Fe_BS"/>
</dbReference>
<gene>
    <name evidence="7" type="ORF">N0V84_010237</name>
</gene>
<dbReference type="InterPro" id="IPR013083">
    <property type="entry name" value="Znf_RING/FYVE/PHD"/>
</dbReference>
<feature type="compositionally biased region" description="Acidic residues" evidence="5">
    <location>
        <begin position="632"/>
        <end position="644"/>
    </location>
</feature>
<comment type="caution">
    <text evidence="7">The sequence shown here is derived from an EMBL/GenBank/DDBJ whole genome shotgun (WGS) entry which is preliminary data.</text>
</comment>
<dbReference type="GO" id="GO:0016925">
    <property type="term" value="P:protein sumoylation"/>
    <property type="evidence" value="ECO:0007669"/>
    <property type="project" value="TreeGrafter"/>
</dbReference>
<evidence type="ECO:0000256" key="3">
    <source>
        <dbReference type="ARBA" id="ARBA00022833"/>
    </source>
</evidence>
<keyword evidence="2 4" id="KW-0863">Zinc-finger</keyword>
<dbReference type="EMBL" id="JAPEUR010000314">
    <property type="protein sequence ID" value="KAJ4311853.1"/>
    <property type="molecule type" value="Genomic_DNA"/>
</dbReference>
<evidence type="ECO:0000313" key="8">
    <source>
        <dbReference type="Proteomes" id="UP001140502"/>
    </source>
</evidence>
<dbReference type="AlphaFoldDB" id="A0A9W9BGU2"/>
<keyword evidence="1" id="KW-0479">Metal-binding</keyword>
<evidence type="ECO:0000259" key="6">
    <source>
        <dbReference type="PROSITE" id="PS51044"/>
    </source>
</evidence>
<dbReference type="Proteomes" id="UP001140502">
    <property type="component" value="Unassembled WGS sequence"/>
</dbReference>
<name>A0A9W9BGU2_9HYPO</name>
<feature type="region of interest" description="Disordered" evidence="5">
    <location>
        <begin position="630"/>
        <end position="677"/>
    </location>
</feature>
<dbReference type="PROSITE" id="PS51044">
    <property type="entry name" value="ZF_SP_RING"/>
    <property type="match status" value="1"/>
</dbReference>
<dbReference type="GO" id="GO:0008270">
    <property type="term" value="F:zinc ion binding"/>
    <property type="evidence" value="ECO:0007669"/>
    <property type="project" value="UniProtKB-KW"/>
</dbReference>
<evidence type="ECO:0000313" key="7">
    <source>
        <dbReference type="EMBL" id="KAJ4311853.1"/>
    </source>
</evidence>
<dbReference type="GO" id="GO:0000785">
    <property type="term" value="C:chromatin"/>
    <property type="evidence" value="ECO:0007669"/>
    <property type="project" value="TreeGrafter"/>
</dbReference>
<organism evidence="7 8">
    <name type="scientific">Fusarium piperis</name>
    <dbReference type="NCBI Taxonomy" id="1435070"/>
    <lineage>
        <taxon>Eukaryota</taxon>
        <taxon>Fungi</taxon>
        <taxon>Dikarya</taxon>
        <taxon>Ascomycota</taxon>
        <taxon>Pezizomycotina</taxon>
        <taxon>Sordariomycetes</taxon>
        <taxon>Hypocreomycetidae</taxon>
        <taxon>Hypocreales</taxon>
        <taxon>Nectriaceae</taxon>
        <taxon>Fusarium</taxon>
        <taxon>Fusarium solani species complex</taxon>
    </lineage>
</organism>
<dbReference type="GO" id="GO:0061665">
    <property type="term" value="F:SUMO ligase activity"/>
    <property type="evidence" value="ECO:0007669"/>
    <property type="project" value="TreeGrafter"/>
</dbReference>
<dbReference type="PANTHER" id="PTHR10782">
    <property type="entry name" value="ZINC FINGER MIZ DOMAIN-CONTAINING PROTEIN"/>
    <property type="match status" value="1"/>
</dbReference>
<dbReference type="CDD" id="cd16650">
    <property type="entry name" value="SP-RING_PIAS-like"/>
    <property type="match status" value="1"/>
</dbReference>
<keyword evidence="8" id="KW-1185">Reference proteome</keyword>
<feature type="compositionally biased region" description="Low complexity" evidence="5">
    <location>
        <begin position="172"/>
        <end position="183"/>
    </location>
</feature>
<sequence>MFGGLVDPSHIDGSFETLQTVLRNNQAMSASHLEWFANFPLPLAKVLRIFPPSSLAKDIATFLIQLSLHWYGLIHSVGTRMHPLLAYELIDLLRCPSQGLQAMFFTMSRRWLGIKDGLLANAINDIFEKDRVNEAAAAERGDTPEKINQARLEAIGQYSSLVAQEHQRHQIQIQQQQLRQQQQIPPTYPSQSVPNAQGGYLQHPPTPQPHYNEQALQSGPRQVMNPTPMAHPHTQMMHPHQAIQPLPCRQHAVMASTPPNYPHPVQALMPQHQAYQTPARRPVPPRRAFAPIPETEYPTSPYGRVSLQVGLHKVGLRSPRRIPAQPANTRYYQYIRQFALQPMLIAPQTGLRTWSFNVPQDHMQRLARKTQGEGLPYCYYSEGSCRYRLRTCARSARETEVQEADWVLAAAQWPPYVFFDLNLNCMELRRKQHFHKDQPLELTDFLVEGENSLRLSFPQTTQNQKLSAKYFMAVEIVETISHDSAMKMIETGRRIPMEDTKRKIQRRLRGSDSDDVIIEDETLTVSLADPFSASRFNIPVRGTHCQHLECFDLETWLQTRPQKPAQQGGGALQVGDEPSLVDVWKCPICGLDARPSSLWVDDYLVSVSQALVARGDTRTRAITINTTGEWSAVEEPDDSSDDESPGPRPLTVSKSDSRRSQSTTAARATVIEILDDD</sequence>
<dbReference type="OrthoDB" id="27975at2759"/>
<evidence type="ECO:0000256" key="5">
    <source>
        <dbReference type="SAM" id="MobiDB-lite"/>
    </source>
</evidence>
<feature type="domain" description="SP-RING-type" evidence="6">
    <location>
        <begin position="513"/>
        <end position="613"/>
    </location>
</feature>
<proteinExistence type="predicted"/>
<reference evidence="7" key="1">
    <citation type="submission" date="2022-10" db="EMBL/GenBank/DDBJ databases">
        <title>Tapping the CABI collections for fungal endophytes: first genome assemblies for Collariella, Neodidymelliopsis, Ascochyta clinopodiicola, Didymella pomorum, Didymosphaeria variabile, Neocosmospora piperis and Neocucurbitaria cava.</title>
        <authorList>
            <person name="Hill R."/>
        </authorList>
    </citation>
    <scope>NUCLEOTIDE SEQUENCE</scope>
    <source>
        <strain evidence="7">IMI 366586</strain>
    </source>
</reference>
<keyword evidence="3" id="KW-0862">Zinc</keyword>